<evidence type="ECO:0000313" key="8">
    <source>
        <dbReference type="Proteomes" id="UP001230145"/>
    </source>
</evidence>
<dbReference type="Proteomes" id="UP001230145">
    <property type="component" value="Unassembled WGS sequence"/>
</dbReference>
<protein>
    <recommendedName>
        <fullName evidence="4">D-alanine--D-alanine ligase</fullName>
        <ecNumber evidence="4">6.3.2.4</ecNumber>
    </recommendedName>
    <alternativeName>
        <fullName evidence="4">D-Ala-D-Ala ligase</fullName>
    </alternativeName>
    <alternativeName>
        <fullName evidence="4">D-alanylalanine synthetase</fullName>
    </alternativeName>
</protein>
<dbReference type="Pfam" id="PF01820">
    <property type="entry name" value="Dala_Dala_lig_N"/>
    <property type="match status" value="1"/>
</dbReference>
<dbReference type="EMBL" id="JAUSQL010000001">
    <property type="protein sequence ID" value="MDP9831366.1"/>
    <property type="molecule type" value="Genomic_DNA"/>
</dbReference>
<accession>A0ABT9PF77</accession>
<keyword evidence="8" id="KW-1185">Reference proteome</keyword>
<comment type="function">
    <text evidence="4">Cell wall formation.</text>
</comment>
<dbReference type="InterPro" id="IPR013815">
    <property type="entry name" value="ATP_grasp_subdomain_1"/>
</dbReference>
<feature type="domain" description="ATP-grasp" evidence="6">
    <location>
        <begin position="102"/>
        <end position="311"/>
    </location>
</feature>
<dbReference type="RefSeq" id="WP_296929828.1">
    <property type="nucleotide sequence ID" value="NZ_JAUSQL010000001.1"/>
</dbReference>
<keyword evidence="4" id="KW-0133">Cell shape</keyword>
<dbReference type="SUPFAM" id="SSF52440">
    <property type="entry name" value="PreATP-grasp domain"/>
    <property type="match status" value="1"/>
</dbReference>
<dbReference type="GO" id="GO:0008716">
    <property type="term" value="F:D-alanine-D-alanine ligase activity"/>
    <property type="evidence" value="ECO:0007669"/>
    <property type="project" value="UniProtKB-EC"/>
</dbReference>
<comment type="subcellular location">
    <subcellularLocation>
        <location evidence="4">Cytoplasm</location>
    </subcellularLocation>
</comment>
<dbReference type="HAMAP" id="MF_00047">
    <property type="entry name" value="Dala_Dala_lig"/>
    <property type="match status" value="1"/>
</dbReference>
<comment type="pathway">
    <text evidence="4">Cell wall biogenesis; peptidoglycan biosynthesis.</text>
</comment>
<dbReference type="Gene3D" id="3.30.470.20">
    <property type="entry name" value="ATP-grasp fold, B domain"/>
    <property type="match status" value="1"/>
</dbReference>
<dbReference type="InterPro" id="IPR011095">
    <property type="entry name" value="Dala_Dala_lig_C"/>
</dbReference>
<dbReference type="InterPro" id="IPR005905">
    <property type="entry name" value="D_ala_D_ala"/>
</dbReference>
<keyword evidence="5" id="KW-0547">Nucleotide-binding</keyword>
<dbReference type="Gene3D" id="3.40.50.20">
    <property type="match status" value="1"/>
</dbReference>
<keyword evidence="4" id="KW-0963">Cytoplasm</keyword>
<dbReference type="EC" id="6.3.2.4" evidence="4"/>
<keyword evidence="4" id="KW-0573">Peptidoglycan synthesis</keyword>
<comment type="caution">
    <text evidence="7">The sequence shown here is derived from an EMBL/GenBank/DDBJ whole genome shotgun (WGS) entry which is preliminary data.</text>
</comment>
<organism evidence="7 8">
    <name type="scientific">Trueperella abortisuis</name>
    <dbReference type="NCBI Taxonomy" id="445930"/>
    <lineage>
        <taxon>Bacteria</taxon>
        <taxon>Bacillati</taxon>
        <taxon>Actinomycetota</taxon>
        <taxon>Actinomycetes</taxon>
        <taxon>Actinomycetales</taxon>
        <taxon>Actinomycetaceae</taxon>
        <taxon>Trueperella</taxon>
    </lineage>
</organism>
<comment type="catalytic activity">
    <reaction evidence="4">
        <text>2 D-alanine + ATP = D-alanyl-D-alanine + ADP + phosphate + H(+)</text>
        <dbReference type="Rhea" id="RHEA:11224"/>
        <dbReference type="ChEBI" id="CHEBI:15378"/>
        <dbReference type="ChEBI" id="CHEBI:30616"/>
        <dbReference type="ChEBI" id="CHEBI:43474"/>
        <dbReference type="ChEBI" id="CHEBI:57416"/>
        <dbReference type="ChEBI" id="CHEBI:57822"/>
        <dbReference type="ChEBI" id="CHEBI:456216"/>
        <dbReference type="EC" id="6.3.2.4"/>
    </reaction>
</comment>
<evidence type="ECO:0000256" key="3">
    <source>
        <dbReference type="ARBA" id="ARBA00023316"/>
    </source>
</evidence>
<dbReference type="PANTHER" id="PTHR23132">
    <property type="entry name" value="D-ALANINE--D-ALANINE LIGASE"/>
    <property type="match status" value="1"/>
</dbReference>
<evidence type="ECO:0000256" key="4">
    <source>
        <dbReference type="HAMAP-Rule" id="MF_00047"/>
    </source>
</evidence>
<evidence type="ECO:0000256" key="2">
    <source>
        <dbReference type="ARBA" id="ARBA00022598"/>
    </source>
</evidence>
<evidence type="ECO:0000313" key="7">
    <source>
        <dbReference type="EMBL" id="MDP9831366.1"/>
    </source>
</evidence>
<reference evidence="7 8" key="1">
    <citation type="submission" date="2023-07" db="EMBL/GenBank/DDBJ databases">
        <title>Sequencing the genomes of 1000 actinobacteria strains.</title>
        <authorList>
            <person name="Klenk H.-P."/>
        </authorList>
    </citation>
    <scope>NUCLEOTIDE SEQUENCE [LARGE SCALE GENOMIC DNA]</scope>
    <source>
        <strain evidence="7 8">DSM 19515</strain>
    </source>
</reference>
<dbReference type="PANTHER" id="PTHR23132:SF23">
    <property type="entry name" value="D-ALANINE--D-ALANINE LIGASE B"/>
    <property type="match status" value="1"/>
</dbReference>
<keyword evidence="3 4" id="KW-0961">Cell wall biogenesis/degradation</keyword>
<dbReference type="InterPro" id="IPR011761">
    <property type="entry name" value="ATP-grasp"/>
</dbReference>
<keyword evidence="5" id="KW-0067">ATP-binding</keyword>
<dbReference type="InterPro" id="IPR016185">
    <property type="entry name" value="PreATP-grasp_dom_sf"/>
</dbReference>
<dbReference type="PROSITE" id="PS50975">
    <property type="entry name" value="ATP_GRASP"/>
    <property type="match status" value="1"/>
</dbReference>
<dbReference type="Gene3D" id="3.30.1490.20">
    <property type="entry name" value="ATP-grasp fold, A domain"/>
    <property type="match status" value="1"/>
</dbReference>
<dbReference type="InterPro" id="IPR011127">
    <property type="entry name" value="Dala_Dala_lig_N"/>
</dbReference>
<gene>
    <name evidence="4" type="primary">ddl</name>
    <name evidence="7" type="ORF">J2S45_000045</name>
</gene>
<dbReference type="Pfam" id="PF07478">
    <property type="entry name" value="Dala_Dala_lig_C"/>
    <property type="match status" value="1"/>
</dbReference>
<sequence>MGPMTVAVLAGGLTHEREISLHSGRRVADSLRNSGIQVKVLDVDAQLLQRLDAIEPDVVWPLVHGSIGEDGSLQDLLVLAGYPFVGSEAFGCRLASDKSVAASVLARAGLRVPDSLALPQSLFREVGVGNILNLVEHRFDFPLVVKPTKAGSSMGLSIVADRAALPGAMVDCFAYGDVALIQQHIAGREFGVGVADLGDGPRALPPVEVRASGPYDYDARYNPGRVEYLIPDEDDDVTRVVSQMAEEVHQALGLRHLSRTDVMVDADGQAWFLDVNIAPGMSETSIFPQGAAALARRQGRSLDDVYLDILTTAAHSADAAHAVEAADA</sequence>
<evidence type="ECO:0000256" key="5">
    <source>
        <dbReference type="PROSITE-ProRule" id="PRU00409"/>
    </source>
</evidence>
<keyword evidence="2 4" id="KW-0436">Ligase</keyword>
<dbReference type="SUPFAM" id="SSF56059">
    <property type="entry name" value="Glutathione synthetase ATP-binding domain-like"/>
    <property type="match status" value="1"/>
</dbReference>
<evidence type="ECO:0000256" key="1">
    <source>
        <dbReference type="ARBA" id="ARBA00010871"/>
    </source>
</evidence>
<comment type="similarity">
    <text evidence="1 4">Belongs to the D-alanine--D-alanine ligase family.</text>
</comment>
<name>A0ABT9PF77_9ACTO</name>
<evidence type="ECO:0000259" key="6">
    <source>
        <dbReference type="PROSITE" id="PS50975"/>
    </source>
</evidence>
<proteinExistence type="inferred from homology"/>